<feature type="domain" description="Peptidase S9 prolyl oligopeptidase catalytic" evidence="2">
    <location>
        <begin position="176"/>
        <end position="286"/>
    </location>
</feature>
<dbReference type="InterPro" id="IPR001375">
    <property type="entry name" value="Peptidase_S9_cat"/>
</dbReference>
<evidence type="ECO:0000259" key="2">
    <source>
        <dbReference type="Pfam" id="PF00326"/>
    </source>
</evidence>
<dbReference type="SUPFAM" id="SSF53474">
    <property type="entry name" value="alpha/beta-Hydrolases"/>
    <property type="match status" value="1"/>
</dbReference>
<dbReference type="Gene3D" id="3.40.50.1820">
    <property type="entry name" value="alpha/beta hydrolase"/>
    <property type="match status" value="1"/>
</dbReference>
<organism evidence="3 4">
    <name type="scientific">Botrytis fragariae</name>
    <dbReference type="NCBI Taxonomy" id="1964551"/>
    <lineage>
        <taxon>Eukaryota</taxon>
        <taxon>Fungi</taxon>
        <taxon>Dikarya</taxon>
        <taxon>Ascomycota</taxon>
        <taxon>Pezizomycotina</taxon>
        <taxon>Leotiomycetes</taxon>
        <taxon>Helotiales</taxon>
        <taxon>Sclerotiniaceae</taxon>
        <taxon>Botrytis</taxon>
    </lineage>
</organism>
<dbReference type="GO" id="GO:0008236">
    <property type="term" value="F:serine-type peptidase activity"/>
    <property type="evidence" value="ECO:0007669"/>
    <property type="project" value="InterPro"/>
</dbReference>
<sequence length="351" mass="39831">MAKVFQSDFFNFEFVRALHAAPFEAAEIGECFEAAADIKNGDPESWYAAWQTAAEKSAALAEEARAVNDREAERWCLLRTWNYLRASESLLHINSSDPRLLSVSEKAVEYFHRGISLLDSKVLHLEIPFEDYKLPAYLYLPANNCRITGKTPIIVHTAGFDSSQEELYLFVAAGARTRGYAVLTFEGPGQGLVLRKHGKTMRPDWEVVTSKVIDFVYDLVKESPDLNLDLDRLALTGNSMGGYFVLRGATDPRVKACISTDGFYDVWLFTESRLPKWLVTGWESGWLKDWFINGVINAGAKLNFQLAWEFYHSMWVYGVKSPADVLREFKNTLCAFQVEENTWVMSDAPSW</sequence>
<gene>
    <name evidence="3" type="ORF">Bfra_000614ia</name>
</gene>
<dbReference type="PANTHER" id="PTHR22946:SF13">
    <property type="entry name" value="ALPHA_BETA HYDROLASE PSOB"/>
    <property type="match status" value="1"/>
</dbReference>
<dbReference type="Gene3D" id="1.20.1440.110">
    <property type="entry name" value="acylaminoacyl peptidase"/>
    <property type="match status" value="1"/>
</dbReference>
<dbReference type="PANTHER" id="PTHR22946">
    <property type="entry name" value="DIENELACTONE HYDROLASE DOMAIN-CONTAINING PROTEIN-RELATED"/>
    <property type="match status" value="1"/>
</dbReference>
<dbReference type="GeneID" id="59254751"/>
<proteinExistence type="predicted"/>
<dbReference type="RefSeq" id="XP_037197392.1">
    <property type="nucleotide sequence ID" value="XM_037331059.1"/>
</dbReference>
<reference evidence="3 4" key="1">
    <citation type="journal article" date="2020" name="Phytopathology">
        <title>A high-quality genome resource of Botrytis fragariae, a new and rapidly spreading fungal pathogen causing strawberry gray mold in the U.S.A.</title>
        <authorList>
            <person name="Wu Y."/>
            <person name="Saski C.A."/>
            <person name="Schnabel G."/>
            <person name="Xiao S."/>
            <person name="Hu M."/>
        </authorList>
    </citation>
    <scope>NUCLEOTIDE SEQUENCE [LARGE SCALE GENOMIC DNA]</scope>
    <source>
        <strain evidence="3 4">BVB16</strain>
    </source>
</reference>
<keyword evidence="1 3" id="KW-0378">Hydrolase</keyword>
<dbReference type="OrthoDB" id="249703at2759"/>
<dbReference type="InterPro" id="IPR029058">
    <property type="entry name" value="AB_hydrolase_fold"/>
</dbReference>
<evidence type="ECO:0000313" key="4">
    <source>
        <dbReference type="Proteomes" id="UP000531561"/>
    </source>
</evidence>
<protein>
    <submittedName>
        <fullName evidence="3">Putative alpha beta hydrolase protein</fullName>
    </submittedName>
</protein>
<evidence type="ECO:0000256" key="1">
    <source>
        <dbReference type="ARBA" id="ARBA00022801"/>
    </source>
</evidence>
<dbReference type="EMBL" id="JABFCT010000002">
    <property type="protein sequence ID" value="KAF5878448.1"/>
    <property type="molecule type" value="Genomic_DNA"/>
</dbReference>
<name>A0A8H6EN94_9HELO</name>
<comment type="caution">
    <text evidence="3">The sequence shown here is derived from an EMBL/GenBank/DDBJ whole genome shotgun (WGS) entry which is preliminary data.</text>
</comment>
<dbReference type="InterPro" id="IPR050261">
    <property type="entry name" value="FrsA_esterase"/>
</dbReference>
<accession>A0A8H6EN94</accession>
<dbReference type="Pfam" id="PF00326">
    <property type="entry name" value="Peptidase_S9"/>
    <property type="match status" value="1"/>
</dbReference>
<keyword evidence="4" id="KW-1185">Reference proteome</keyword>
<evidence type="ECO:0000313" key="3">
    <source>
        <dbReference type="EMBL" id="KAF5878448.1"/>
    </source>
</evidence>
<dbReference type="Proteomes" id="UP000531561">
    <property type="component" value="Unassembled WGS sequence"/>
</dbReference>
<dbReference type="AlphaFoldDB" id="A0A8H6EN94"/>
<dbReference type="GO" id="GO:0006508">
    <property type="term" value="P:proteolysis"/>
    <property type="evidence" value="ECO:0007669"/>
    <property type="project" value="InterPro"/>
</dbReference>